<evidence type="ECO:0000259" key="3">
    <source>
        <dbReference type="Pfam" id="PF08729"/>
    </source>
</evidence>
<gene>
    <name evidence="5" type="ORF">LAESUDRAFT_765243</name>
</gene>
<evidence type="ECO:0000256" key="2">
    <source>
        <dbReference type="SAM" id="MobiDB-lite"/>
    </source>
</evidence>
<feature type="compositionally biased region" description="Basic residues" evidence="2">
    <location>
        <begin position="180"/>
        <end position="189"/>
    </location>
</feature>
<organism evidence="5 6">
    <name type="scientific">Laetiporus sulphureus 93-53</name>
    <dbReference type="NCBI Taxonomy" id="1314785"/>
    <lineage>
        <taxon>Eukaryota</taxon>
        <taxon>Fungi</taxon>
        <taxon>Dikarya</taxon>
        <taxon>Basidiomycota</taxon>
        <taxon>Agaricomycotina</taxon>
        <taxon>Agaricomycetes</taxon>
        <taxon>Polyporales</taxon>
        <taxon>Laetiporus</taxon>
    </lineage>
</organism>
<feature type="region of interest" description="Disordered" evidence="2">
    <location>
        <begin position="269"/>
        <end position="320"/>
    </location>
</feature>
<keyword evidence="6" id="KW-1185">Reference proteome</keyword>
<evidence type="ECO:0008006" key="7">
    <source>
        <dbReference type="Google" id="ProtNLM"/>
    </source>
</evidence>
<dbReference type="AlphaFoldDB" id="A0A165AV76"/>
<name>A0A165AV76_9APHY</name>
<evidence type="ECO:0000256" key="1">
    <source>
        <dbReference type="ARBA" id="ARBA00022553"/>
    </source>
</evidence>
<dbReference type="STRING" id="1314785.A0A165AV76"/>
<dbReference type="GeneID" id="63830641"/>
<feature type="compositionally biased region" description="Polar residues" evidence="2">
    <location>
        <begin position="39"/>
        <end position="56"/>
    </location>
</feature>
<dbReference type="RefSeq" id="XP_040757468.1">
    <property type="nucleotide sequence ID" value="XM_040913613.1"/>
</dbReference>
<feature type="compositionally biased region" description="Low complexity" evidence="2">
    <location>
        <begin position="269"/>
        <end position="284"/>
    </location>
</feature>
<accession>A0A165AV76</accession>
<dbReference type="InParanoid" id="A0A165AV76"/>
<dbReference type="Pfam" id="PF08729">
    <property type="entry name" value="HUN"/>
    <property type="match status" value="1"/>
</dbReference>
<feature type="region of interest" description="Disordered" evidence="2">
    <location>
        <begin position="37"/>
        <end position="56"/>
    </location>
</feature>
<dbReference type="InterPro" id="IPR014840">
    <property type="entry name" value="HRD"/>
</dbReference>
<reference evidence="5 6" key="1">
    <citation type="journal article" date="2016" name="Mol. Biol. Evol.">
        <title>Comparative Genomics of Early-Diverging Mushroom-Forming Fungi Provides Insights into the Origins of Lignocellulose Decay Capabilities.</title>
        <authorList>
            <person name="Nagy L.G."/>
            <person name="Riley R."/>
            <person name="Tritt A."/>
            <person name="Adam C."/>
            <person name="Daum C."/>
            <person name="Floudas D."/>
            <person name="Sun H."/>
            <person name="Yadav J.S."/>
            <person name="Pangilinan J."/>
            <person name="Larsson K.H."/>
            <person name="Matsuura K."/>
            <person name="Barry K."/>
            <person name="Labutti K."/>
            <person name="Kuo R."/>
            <person name="Ohm R.A."/>
            <person name="Bhattacharya S.S."/>
            <person name="Shirouzu T."/>
            <person name="Yoshinaga Y."/>
            <person name="Martin F.M."/>
            <person name="Grigoriev I.V."/>
            <person name="Hibbett D.S."/>
        </authorList>
    </citation>
    <scope>NUCLEOTIDE SEQUENCE [LARGE SCALE GENOMIC DNA]</scope>
    <source>
        <strain evidence="5 6">93-53</strain>
    </source>
</reference>
<keyword evidence="1" id="KW-0597">Phosphoprotein</keyword>
<dbReference type="EMBL" id="KV427725">
    <property type="protein sequence ID" value="KZS99727.1"/>
    <property type="molecule type" value="Genomic_DNA"/>
</dbReference>
<feature type="region of interest" description="Disordered" evidence="2">
    <location>
        <begin position="73"/>
        <end position="120"/>
    </location>
</feature>
<evidence type="ECO:0000259" key="4">
    <source>
        <dbReference type="Pfam" id="PF14075"/>
    </source>
</evidence>
<feature type="domain" description="Ubinuclein middle" evidence="4">
    <location>
        <begin position="327"/>
        <end position="436"/>
    </location>
</feature>
<dbReference type="Pfam" id="PF14075">
    <property type="entry name" value="UBN_AB"/>
    <property type="match status" value="1"/>
</dbReference>
<dbReference type="InterPro" id="IPR026947">
    <property type="entry name" value="UBN_middle_dom"/>
</dbReference>
<dbReference type="OrthoDB" id="5576775at2759"/>
<evidence type="ECO:0000313" key="5">
    <source>
        <dbReference type="EMBL" id="KZS99727.1"/>
    </source>
</evidence>
<sequence length="438" mass="47783">MASKGKEIQALNMVYLPSVSSRSLLSTHQSPIAIDDVESSPSSLVPIKSTVSNSHTPQSIEAAIQVEENVVAKETKAKPPSSVTAPGKPMSTTTGAKPKSTRPTFPRSRSPAPPALSIHPPFQTIHLDIPLGGPEDYEVDIASLSNVTGQRPPTPVIVLKGDISDDSHSEGDDEGDGKSEKRKWRKRKNLSSEYYDTTDPFIDDSELAQDEHKFFVQMKQKGFYVSSGQVVLLNKTPTKKPKSKKLNILAPAASVTAALSSGPLPPSLAGPLLIPSQPSTSKVSSPKKKEHNTWEEPIALLSDTEEERSGSKQGSSKKRWKTVEIQPFHPELEEMFVAMKAAIAKENWEVKGKFPPSLKPMLAQISLKVVILGEYDDNFFNIMPQLFPYNKFTITKLIKQTIWQPSIQSEVQAAFIDAAALGNVIGMIISAALMMYAS</sequence>
<dbReference type="Proteomes" id="UP000076871">
    <property type="component" value="Unassembled WGS sequence"/>
</dbReference>
<feature type="compositionally biased region" description="Low complexity" evidence="2">
    <location>
        <begin position="101"/>
        <end position="110"/>
    </location>
</feature>
<evidence type="ECO:0000313" key="6">
    <source>
        <dbReference type="Proteomes" id="UP000076871"/>
    </source>
</evidence>
<protein>
    <recommendedName>
        <fullName evidence="7">Ubinuclein middle domain-containing protein</fullName>
    </recommendedName>
</protein>
<feature type="domain" description="Hpc2-related" evidence="3">
    <location>
        <begin position="186"/>
        <end position="230"/>
    </location>
</feature>
<proteinExistence type="predicted"/>
<feature type="region of interest" description="Disordered" evidence="2">
    <location>
        <begin position="144"/>
        <end position="190"/>
    </location>
</feature>